<reference evidence="3 4" key="1">
    <citation type="submission" date="2020-08" db="EMBL/GenBank/DDBJ databases">
        <title>Genomic Encyclopedia of Type Strains, Phase IV (KMG-IV): sequencing the most valuable type-strain genomes for metagenomic binning, comparative biology and taxonomic classification.</title>
        <authorList>
            <person name="Goeker M."/>
        </authorList>
    </citation>
    <scope>NUCLEOTIDE SEQUENCE [LARGE SCALE GENOMIC DNA]</scope>
    <source>
        <strain evidence="3 4">DSM 24163</strain>
    </source>
</reference>
<feature type="region of interest" description="Disordered" evidence="1">
    <location>
        <begin position="226"/>
        <end position="245"/>
    </location>
</feature>
<evidence type="ECO:0000313" key="4">
    <source>
        <dbReference type="Proteomes" id="UP000521199"/>
    </source>
</evidence>
<dbReference type="Proteomes" id="UP000521199">
    <property type="component" value="Unassembled WGS sequence"/>
</dbReference>
<evidence type="ECO:0000313" key="3">
    <source>
        <dbReference type="EMBL" id="MBB5209590.1"/>
    </source>
</evidence>
<keyword evidence="2" id="KW-0732">Signal</keyword>
<organism evidence="3 4">
    <name type="scientific">Chiayiivirga flava</name>
    <dbReference type="NCBI Taxonomy" id="659595"/>
    <lineage>
        <taxon>Bacteria</taxon>
        <taxon>Pseudomonadati</taxon>
        <taxon>Pseudomonadota</taxon>
        <taxon>Gammaproteobacteria</taxon>
        <taxon>Lysobacterales</taxon>
        <taxon>Lysobacteraceae</taxon>
        <taxon>Chiayiivirga</taxon>
    </lineage>
</organism>
<sequence>MSITRPVARWWRAASLICIALVATAAVAHAQAPDDIAPEAVQSQFEKYHPDLKFRRMGLEAYERGDHADALRLFRKSAYYGDKASQGMVGQMLWKGEGSDADPALAYAWMDLAAERGYPTFVGLREHFWMQMDAATRERSIEQGQAVYARYGDAVAKPRMESQLRRGRSKVTGSRTGFVGNLTILVPSATGWTRMRGEEIHDPRLWKEYEYWQWQDETWRASPRGVVEVGPLSSGDAPRSDIEKD</sequence>
<dbReference type="Gene3D" id="1.25.40.10">
    <property type="entry name" value="Tetratricopeptide repeat domain"/>
    <property type="match status" value="1"/>
</dbReference>
<evidence type="ECO:0008006" key="5">
    <source>
        <dbReference type="Google" id="ProtNLM"/>
    </source>
</evidence>
<evidence type="ECO:0000256" key="1">
    <source>
        <dbReference type="SAM" id="MobiDB-lite"/>
    </source>
</evidence>
<dbReference type="AlphaFoldDB" id="A0A7W8D821"/>
<proteinExistence type="predicted"/>
<dbReference type="EMBL" id="JACHHP010000007">
    <property type="protein sequence ID" value="MBB5209590.1"/>
    <property type="molecule type" value="Genomic_DNA"/>
</dbReference>
<gene>
    <name evidence="3" type="ORF">HNQ52_003162</name>
</gene>
<keyword evidence="4" id="KW-1185">Reference proteome</keyword>
<protein>
    <recommendedName>
        <fullName evidence="5">Sel1 repeat family protein</fullName>
    </recommendedName>
</protein>
<comment type="caution">
    <text evidence="3">The sequence shown here is derived from an EMBL/GenBank/DDBJ whole genome shotgun (WGS) entry which is preliminary data.</text>
</comment>
<name>A0A7W8D821_9GAMM</name>
<dbReference type="RefSeq" id="WP_183962129.1">
    <property type="nucleotide sequence ID" value="NZ_JACHHP010000007.1"/>
</dbReference>
<accession>A0A7W8D821</accession>
<feature type="chain" id="PRO_5030870128" description="Sel1 repeat family protein" evidence="2">
    <location>
        <begin position="31"/>
        <end position="245"/>
    </location>
</feature>
<evidence type="ECO:0000256" key="2">
    <source>
        <dbReference type="SAM" id="SignalP"/>
    </source>
</evidence>
<dbReference type="InterPro" id="IPR011990">
    <property type="entry name" value="TPR-like_helical_dom_sf"/>
</dbReference>
<feature type="signal peptide" evidence="2">
    <location>
        <begin position="1"/>
        <end position="30"/>
    </location>
</feature>
<dbReference type="SUPFAM" id="SSF81901">
    <property type="entry name" value="HCP-like"/>
    <property type="match status" value="1"/>
</dbReference>